<keyword evidence="1" id="KW-0378">Hydrolase</keyword>
<dbReference type="SUPFAM" id="SSF53474">
    <property type="entry name" value="alpha/beta-Hydrolases"/>
    <property type="match status" value="1"/>
</dbReference>
<evidence type="ECO:0000259" key="2">
    <source>
        <dbReference type="Pfam" id="PF01738"/>
    </source>
</evidence>
<dbReference type="Gene3D" id="3.40.50.1820">
    <property type="entry name" value="alpha/beta hydrolase"/>
    <property type="match status" value="1"/>
</dbReference>
<dbReference type="PANTHER" id="PTHR22946:SF9">
    <property type="entry name" value="POLYKETIDE TRANSFERASE AF380"/>
    <property type="match status" value="1"/>
</dbReference>
<gene>
    <name evidence="3" type="ORF">DFR39_101207</name>
</gene>
<accession>A0A4R6NES9</accession>
<evidence type="ECO:0000256" key="1">
    <source>
        <dbReference type="ARBA" id="ARBA00022801"/>
    </source>
</evidence>
<dbReference type="Pfam" id="PF01738">
    <property type="entry name" value="DLH"/>
    <property type="match status" value="1"/>
</dbReference>
<keyword evidence="4" id="KW-1185">Reference proteome</keyword>
<dbReference type="AlphaFoldDB" id="A0A4R6NES9"/>
<dbReference type="InterPro" id="IPR002925">
    <property type="entry name" value="Dienelactn_hydro"/>
</dbReference>
<name>A0A4R6NES9_9BURK</name>
<dbReference type="GO" id="GO:0052689">
    <property type="term" value="F:carboxylic ester hydrolase activity"/>
    <property type="evidence" value="ECO:0007669"/>
    <property type="project" value="UniProtKB-ARBA"/>
</dbReference>
<evidence type="ECO:0000313" key="4">
    <source>
        <dbReference type="Proteomes" id="UP000295357"/>
    </source>
</evidence>
<dbReference type="Proteomes" id="UP000295357">
    <property type="component" value="Unassembled WGS sequence"/>
</dbReference>
<sequence length="317" mass="33987">MRHQPRSPKPAPHLPQAPMRLVPSLLPSLSLCLALLMYGESARAQTPDTVYFPSADGHTELVAYRASPARLPAPAIVLLHGRAGPYTGPVAAQCKTVARGQDSPCGAGSLSARHRQWLAHWAAQGYTALLVDSFGPRGRAHGYGRNTHGIPEREAVNERTVRPLDAEGALRWLAAQPEVQAGRILVQGWSNGGSTVLNVLQRQSERAASAEAGAPRFAAALAFYPGCGERALLNLWPQWDVPVLMLLAGADEEVSPRQCEALVARAQARVPPQLRTYAGAAHGFDSPVASLQREPDNAAAREDALRRATAFVRAQLP</sequence>
<protein>
    <submittedName>
        <fullName evidence="3">Carboxymethylenebutenolidase</fullName>
    </submittedName>
</protein>
<feature type="domain" description="Dienelactone hydrolase" evidence="2">
    <location>
        <begin position="116"/>
        <end position="314"/>
    </location>
</feature>
<dbReference type="InterPro" id="IPR050261">
    <property type="entry name" value="FrsA_esterase"/>
</dbReference>
<dbReference type="InterPro" id="IPR029058">
    <property type="entry name" value="AB_hydrolase_fold"/>
</dbReference>
<dbReference type="PANTHER" id="PTHR22946">
    <property type="entry name" value="DIENELACTONE HYDROLASE DOMAIN-CONTAINING PROTEIN-RELATED"/>
    <property type="match status" value="1"/>
</dbReference>
<dbReference type="EMBL" id="SNXE01000001">
    <property type="protein sequence ID" value="TDP12734.1"/>
    <property type="molecule type" value="Genomic_DNA"/>
</dbReference>
<evidence type="ECO:0000313" key="3">
    <source>
        <dbReference type="EMBL" id="TDP12734.1"/>
    </source>
</evidence>
<proteinExistence type="predicted"/>
<organism evidence="3 4">
    <name type="scientific">Roseateles asaccharophilus</name>
    <dbReference type="NCBI Taxonomy" id="582607"/>
    <lineage>
        <taxon>Bacteria</taxon>
        <taxon>Pseudomonadati</taxon>
        <taxon>Pseudomonadota</taxon>
        <taxon>Betaproteobacteria</taxon>
        <taxon>Burkholderiales</taxon>
        <taxon>Sphaerotilaceae</taxon>
        <taxon>Roseateles</taxon>
    </lineage>
</organism>
<reference evidence="3 4" key="1">
    <citation type="submission" date="2019-03" db="EMBL/GenBank/DDBJ databases">
        <title>Genomic Encyclopedia of Type Strains, Phase IV (KMG-IV): sequencing the most valuable type-strain genomes for metagenomic binning, comparative biology and taxonomic classification.</title>
        <authorList>
            <person name="Goeker M."/>
        </authorList>
    </citation>
    <scope>NUCLEOTIDE SEQUENCE [LARGE SCALE GENOMIC DNA]</scope>
    <source>
        <strain evidence="3 4">DSM 25082</strain>
    </source>
</reference>
<comment type="caution">
    <text evidence="3">The sequence shown here is derived from an EMBL/GenBank/DDBJ whole genome shotgun (WGS) entry which is preliminary data.</text>
</comment>